<feature type="compositionally biased region" description="Acidic residues" evidence="1">
    <location>
        <begin position="262"/>
        <end position="277"/>
    </location>
</feature>
<evidence type="ECO:0000256" key="1">
    <source>
        <dbReference type="SAM" id="MobiDB-lite"/>
    </source>
</evidence>
<feature type="region of interest" description="Disordered" evidence="1">
    <location>
        <begin position="262"/>
        <end position="386"/>
    </location>
</feature>
<keyword evidence="4" id="KW-1185">Reference proteome</keyword>
<accession>A0A5B8Y8M1</accession>
<evidence type="ECO:0000313" key="3">
    <source>
        <dbReference type="EMBL" id="QDG52898.1"/>
    </source>
</evidence>
<reference evidence="3 4" key="1">
    <citation type="submission" date="2019-06" db="EMBL/GenBank/DDBJ databases">
        <title>Persicimonas caeni gen. nov., sp. nov., a predatory bacterium isolated from solar saltern.</title>
        <authorList>
            <person name="Wang S."/>
        </authorList>
    </citation>
    <scope>NUCLEOTIDE SEQUENCE [LARGE SCALE GENOMIC DNA]</scope>
    <source>
        <strain evidence="3 4">YN101</strain>
    </source>
</reference>
<feature type="region of interest" description="Disordered" evidence="1">
    <location>
        <begin position="107"/>
        <end position="250"/>
    </location>
</feature>
<proteinExistence type="predicted"/>
<dbReference type="OrthoDB" id="5516682at2"/>
<feature type="compositionally biased region" description="Acidic residues" evidence="1">
    <location>
        <begin position="295"/>
        <end position="351"/>
    </location>
</feature>
<dbReference type="RefSeq" id="WP_141199359.1">
    <property type="nucleotide sequence ID" value="NZ_CP041186.1"/>
</dbReference>
<sequence length="483" mass="53580">MFHIKTDIRQYKCETTAKVERLIRNWVIRPSDLIYNADEKTWSPIGQHPAFDDIFAVIEQEEANEPDTIVTEAPSEVGAEHEVEPGAELEGDLEADGGGLHADSEEITNVTEAPSEPAADDDETTDVREDPRAAHTDEQDAVPAPPEAPEDVEGLIRDSDEITMMTDKTLEMMREEAGEPALEEEEAAEEPTQVVDCDEVLEEDSEPAEASDDADEPDETAEAVEAEKSTGKGRHGLPEEVFVTDEIPRQNVQQAVLDELGELEEEVDEDVEDDEVTEVVNQEEKRPRWRIVMSDDVDDEAESDEDFEEDESGDAVEEDESADEALEDDEHEETLEEESDEDLDEMLDEAAELVGLGEDSESDPVDIDGVDLEPVEDEPRERAETPVKAVEVEEFVSEGYKLPLPVDISPSAEDIRLGLKHSRVGKRAKDAVFPYPEPKKKGEVAKRVFDLDPEDPKDHSLFIVAAFVIGMLVLIVGAVTFFG</sequence>
<keyword evidence="2" id="KW-1133">Transmembrane helix</keyword>
<dbReference type="EMBL" id="CP041186">
    <property type="protein sequence ID" value="QDG52898.1"/>
    <property type="molecule type" value="Genomic_DNA"/>
</dbReference>
<feature type="compositionally biased region" description="Basic and acidic residues" evidence="1">
    <location>
        <begin position="125"/>
        <end position="138"/>
    </location>
</feature>
<keyword evidence="2" id="KW-0812">Transmembrane</keyword>
<keyword evidence="2" id="KW-0472">Membrane</keyword>
<evidence type="ECO:0000256" key="2">
    <source>
        <dbReference type="SAM" id="Phobius"/>
    </source>
</evidence>
<dbReference type="Proteomes" id="UP000315995">
    <property type="component" value="Chromosome"/>
</dbReference>
<dbReference type="AlphaFoldDB" id="A0A4Y6PX40"/>
<evidence type="ECO:0000313" key="4">
    <source>
        <dbReference type="Proteomes" id="UP000315995"/>
    </source>
</evidence>
<feature type="compositionally biased region" description="Basic and acidic residues" evidence="1">
    <location>
        <begin position="168"/>
        <end position="177"/>
    </location>
</feature>
<accession>A0A4Y6PX40</accession>
<protein>
    <submittedName>
        <fullName evidence="3">Uncharacterized protein</fullName>
    </submittedName>
</protein>
<organism evidence="3 4">
    <name type="scientific">Persicimonas caeni</name>
    <dbReference type="NCBI Taxonomy" id="2292766"/>
    <lineage>
        <taxon>Bacteria</taxon>
        <taxon>Deltaproteobacteria</taxon>
        <taxon>Bradymonadales</taxon>
        <taxon>Bradymonadaceae</taxon>
        <taxon>Persicimonas</taxon>
    </lineage>
</organism>
<gene>
    <name evidence="3" type="ORF">FIV42_19770</name>
</gene>
<name>A0A4Y6PX40_PERCE</name>
<feature type="compositionally biased region" description="Acidic residues" evidence="1">
    <location>
        <begin position="196"/>
        <end position="224"/>
    </location>
</feature>
<feature type="transmembrane region" description="Helical" evidence="2">
    <location>
        <begin position="461"/>
        <end position="482"/>
    </location>
</feature>
<feature type="compositionally biased region" description="Acidic residues" evidence="1">
    <location>
        <begin position="358"/>
        <end position="376"/>
    </location>
</feature>